<dbReference type="AlphaFoldDB" id="A0A4R6SBW4"/>
<feature type="region of interest" description="Disordered" evidence="1">
    <location>
        <begin position="36"/>
        <end position="57"/>
    </location>
</feature>
<dbReference type="Proteomes" id="UP000295444">
    <property type="component" value="Unassembled WGS sequence"/>
</dbReference>
<evidence type="ECO:0000313" key="3">
    <source>
        <dbReference type="Proteomes" id="UP000295444"/>
    </source>
</evidence>
<protein>
    <submittedName>
        <fullName evidence="2">Uncharacterized protein</fullName>
    </submittedName>
</protein>
<dbReference type="EMBL" id="SNXZ01000004">
    <property type="protein sequence ID" value="TDP96385.1"/>
    <property type="molecule type" value="Genomic_DNA"/>
</dbReference>
<evidence type="ECO:0000256" key="1">
    <source>
        <dbReference type="SAM" id="MobiDB-lite"/>
    </source>
</evidence>
<gene>
    <name evidence="2" type="ORF">EV186_104370</name>
</gene>
<evidence type="ECO:0000313" key="2">
    <source>
        <dbReference type="EMBL" id="TDP96385.1"/>
    </source>
</evidence>
<reference evidence="2 3" key="1">
    <citation type="submission" date="2019-03" db="EMBL/GenBank/DDBJ databases">
        <title>Genomic Encyclopedia of Type Strains, Phase IV (KMG-IV): sequencing the most valuable type-strain genomes for metagenomic binning, comparative biology and taxonomic classification.</title>
        <authorList>
            <person name="Goeker M."/>
        </authorList>
    </citation>
    <scope>NUCLEOTIDE SEQUENCE [LARGE SCALE GENOMIC DNA]</scope>
    <source>
        <strain evidence="2 3">DSM 45361</strain>
    </source>
</reference>
<accession>A0A4R6SBW4</accession>
<proteinExistence type="predicted"/>
<name>A0A4R6SBW4_LABRH</name>
<keyword evidence="3" id="KW-1185">Reference proteome</keyword>
<comment type="caution">
    <text evidence="2">The sequence shown here is derived from an EMBL/GenBank/DDBJ whole genome shotgun (WGS) entry which is preliminary data.</text>
</comment>
<sequence length="57" mass="6166">MSEALSDQRVVVTAEERTHPALRKLARAMIALARHQLNQSAPSYGKPRAAGSEAAHD</sequence>
<organism evidence="2 3">
    <name type="scientific">Labedaea rhizosphaerae</name>
    <dbReference type="NCBI Taxonomy" id="598644"/>
    <lineage>
        <taxon>Bacteria</taxon>
        <taxon>Bacillati</taxon>
        <taxon>Actinomycetota</taxon>
        <taxon>Actinomycetes</taxon>
        <taxon>Pseudonocardiales</taxon>
        <taxon>Pseudonocardiaceae</taxon>
        <taxon>Labedaea</taxon>
    </lineage>
</organism>